<evidence type="ECO:0000256" key="5">
    <source>
        <dbReference type="SAM" id="SignalP"/>
    </source>
</evidence>
<keyword evidence="3" id="KW-0378">Hydrolase</keyword>
<comment type="similarity">
    <text evidence="1">Belongs to the sulfatase family.</text>
</comment>
<reference evidence="7 8" key="1">
    <citation type="submission" date="2019-04" db="EMBL/GenBank/DDBJ databases">
        <title>Sphingobacterium olei sp. nov., isolated from oil-contaminated soil.</title>
        <authorList>
            <person name="Liu B."/>
        </authorList>
    </citation>
    <scope>NUCLEOTIDE SEQUENCE [LARGE SCALE GENOMIC DNA]</scope>
    <source>
        <strain evidence="7 8">Y3L14</strain>
    </source>
</reference>
<dbReference type="Proteomes" id="UP000309872">
    <property type="component" value="Unassembled WGS sequence"/>
</dbReference>
<feature type="signal peptide" evidence="5">
    <location>
        <begin position="1"/>
        <end position="22"/>
    </location>
</feature>
<keyword evidence="8" id="KW-1185">Reference proteome</keyword>
<evidence type="ECO:0000313" key="7">
    <source>
        <dbReference type="EMBL" id="TJY64615.1"/>
    </source>
</evidence>
<keyword evidence="2" id="KW-0479">Metal-binding</keyword>
<dbReference type="CDD" id="cd16025">
    <property type="entry name" value="PAS_like"/>
    <property type="match status" value="1"/>
</dbReference>
<dbReference type="InterPro" id="IPR024607">
    <property type="entry name" value="Sulfatase_CS"/>
</dbReference>
<dbReference type="Pfam" id="PF00884">
    <property type="entry name" value="Sulfatase"/>
    <property type="match status" value="1"/>
</dbReference>
<organism evidence="7 8">
    <name type="scientific">Sphingobacterium alkalisoli</name>
    <dbReference type="NCBI Taxonomy" id="1874115"/>
    <lineage>
        <taxon>Bacteria</taxon>
        <taxon>Pseudomonadati</taxon>
        <taxon>Bacteroidota</taxon>
        <taxon>Sphingobacteriia</taxon>
        <taxon>Sphingobacteriales</taxon>
        <taxon>Sphingobacteriaceae</taxon>
        <taxon>Sphingobacterium</taxon>
    </lineage>
</organism>
<dbReference type="EMBL" id="SUKA01000004">
    <property type="protein sequence ID" value="TJY64615.1"/>
    <property type="molecule type" value="Genomic_DNA"/>
</dbReference>
<dbReference type="InterPro" id="IPR017850">
    <property type="entry name" value="Alkaline_phosphatase_core_sf"/>
</dbReference>
<evidence type="ECO:0000259" key="6">
    <source>
        <dbReference type="Pfam" id="PF00884"/>
    </source>
</evidence>
<name>A0A4U0GZG4_9SPHI</name>
<dbReference type="PANTHER" id="PTHR42693">
    <property type="entry name" value="ARYLSULFATASE FAMILY MEMBER"/>
    <property type="match status" value="1"/>
</dbReference>
<gene>
    <name evidence="7" type="ORF">FAZ19_14710</name>
</gene>
<evidence type="ECO:0000313" key="8">
    <source>
        <dbReference type="Proteomes" id="UP000309872"/>
    </source>
</evidence>
<dbReference type="PROSITE" id="PS00149">
    <property type="entry name" value="SULFATASE_2"/>
    <property type="match status" value="1"/>
</dbReference>
<comment type="caution">
    <text evidence="7">The sequence shown here is derived from an EMBL/GenBank/DDBJ whole genome shotgun (WGS) entry which is preliminary data.</text>
</comment>
<dbReference type="InterPro" id="IPR000917">
    <property type="entry name" value="Sulfatase_N"/>
</dbReference>
<proteinExistence type="inferred from homology"/>
<protein>
    <submittedName>
        <fullName evidence="7">Arylsulfatase</fullName>
    </submittedName>
</protein>
<dbReference type="Gene3D" id="3.30.1120.10">
    <property type="match status" value="1"/>
</dbReference>
<keyword evidence="4" id="KW-0106">Calcium</keyword>
<feature type="domain" description="Sulfatase N-terminal" evidence="6">
    <location>
        <begin position="29"/>
        <end position="423"/>
    </location>
</feature>
<dbReference type="FunFam" id="3.40.720.10:FF:000047">
    <property type="entry name" value="Arylsulfatase"/>
    <property type="match status" value="1"/>
</dbReference>
<sequence>MKKLLIAVLSVLLTGNAVYSQAKKTKTRPNIVLILTDDMGYSDLGCFGSEINTPNLDTMATGGVKMTNFYNASRCCPSRASLLTGVYPHQAGVGDMMNTRPYPAYQGYLNRQTVTLAEVLQQAGYGTYMSGKWHVGQAKENWPLQRGFDRYYGLIDGANSYFGNRPYRPKQKLTIALDNEAIVPPAEYYSTDGYTDYALQFIDQHVKKRNNDPFFMYIAYQAPHWPLHALPEDIAKYKGKYMEGWEVVRQKRFDKQMKLKLFPSGTTLPALDDNIRQWADCSWEEKVRWDEQMAVYAAMVDRVDQNVGKIKRRLQEIGELENTIFIFLSDNGASNETITNAGFTPEILAANEFPASHPQSFTAYGSEGALVSNTPFRKYKHWEFEGGNATSFIAYGPQFIQKGMRIESPAHLVDIMPTIIEYARATYPKTYKGNSIQTMEGISLVSSWTANEKAKERAICFEHEGNKAVRNGKWKIVAEYPQNEWFLYDLSSDRAEQTDLKSKHPTVLKEMVGIYDKWAERVGVIPYEQLDTKRTNERYK</sequence>
<evidence type="ECO:0000256" key="2">
    <source>
        <dbReference type="ARBA" id="ARBA00022723"/>
    </source>
</evidence>
<dbReference type="AlphaFoldDB" id="A0A4U0GZG4"/>
<accession>A0A4U0GZG4</accession>
<dbReference type="InterPro" id="IPR050738">
    <property type="entry name" value="Sulfatase"/>
</dbReference>
<evidence type="ECO:0000256" key="3">
    <source>
        <dbReference type="ARBA" id="ARBA00022801"/>
    </source>
</evidence>
<keyword evidence="5" id="KW-0732">Signal</keyword>
<feature type="chain" id="PRO_5020839997" evidence="5">
    <location>
        <begin position="23"/>
        <end position="540"/>
    </location>
</feature>
<dbReference type="SUPFAM" id="SSF53649">
    <property type="entry name" value="Alkaline phosphatase-like"/>
    <property type="match status" value="1"/>
</dbReference>
<evidence type="ECO:0000256" key="4">
    <source>
        <dbReference type="ARBA" id="ARBA00022837"/>
    </source>
</evidence>
<dbReference type="GO" id="GO:0046872">
    <property type="term" value="F:metal ion binding"/>
    <property type="evidence" value="ECO:0007669"/>
    <property type="project" value="UniProtKB-KW"/>
</dbReference>
<dbReference type="PANTHER" id="PTHR42693:SF53">
    <property type="entry name" value="ENDO-4-O-SULFATASE"/>
    <property type="match status" value="1"/>
</dbReference>
<dbReference type="Gene3D" id="3.40.720.10">
    <property type="entry name" value="Alkaline Phosphatase, subunit A"/>
    <property type="match status" value="1"/>
</dbReference>
<evidence type="ECO:0000256" key="1">
    <source>
        <dbReference type="ARBA" id="ARBA00008779"/>
    </source>
</evidence>
<dbReference type="OrthoDB" id="9803751at2"/>
<dbReference type="GO" id="GO:0004065">
    <property type="term" value="F:arylsulfatase activity"/>
    <property type="evidence" value="ECO:0007669"/>
    <property type="project" value="TreeGrafter"/>
</dbReference>